<evidence type="ECO:0000313" key="2">
    <source>
        <dbReference type="EMBL" id="BBO79520.1"/>
    </source>
</evidence>
<dbReference type="AlphaFoldDB" id="A0A5K7ZM49"/>
<keyword evidence="1" id="KW-1133">Transmembrane helix</keyword>
<feature type="transmembrane region" description="Helical" evidence="1">
    <location>
        <begin position="103"/>
        <end position="128"/>
    </location>
</feature>
<reference evidence="2 3" key="1">
    <citation type="submission" date="2019-11" db="EMBL/GenBank/DDBJ databases">
        <title>Comparative genomics of hydrocarbon-degrading Desulfosarcina strains.</title>
        <authorList>
            <person name="Watanabe M."/>
            <person name="Kojima H."/>
            <person name="Fukui M."/>
        </authorList>
    </citation>
    <scope>NUCLEOTIDE SEQUENCE [LARGE SCALE GENOMIC DNA]</scope>
    <source>
        <strain evidence="2 3">28bB2T</strain>
    </source>
</reference>
<protein>
    <submittedName>
        <fullName evidence="2">Uncharacterized protein</fullName>
    </submittedName>
</protein>
<evidence type="ECO:0000256" key="1">
    <source>
        <dbReference type="SAM" id="Phobius"/>
    </source>
</evidence>
<organism evidence="2 3">
    <name type="scientific">Desulfosarcina ovata subsp. sediminis</name>
    <dbReference type="NCBI Taxonomy" id="885957"/>
    <lineage>
        <taxon>Bacteria</taxon>
        <taxon>Pseudomonadati</taxon>
        <taxon>Thermodesulfobacteriota</taxon>
        <taxon>Desulfobacteria</taxon>
        <taxon>Desulfobacterales</taxon>
        <taxon>Desulfosarcinaceae</taxon>
        <taxon>Desulfosarcina</taxon>
    </lineage>
</organism>
<accession>A0A5K7ZM49</accession>
<keyword evidence="1" id="KW-0472">Membrane</keyword>
<keyword evidence="1" id="KW-0812">Transmembrane</keyword>
<dbReference type="Proteomes" id="UP000425960">
    <property type="component" value="Chromosome"/>
</dbReference>
<dbReference type="EMBL" id="AP021876">
    <property type="protein sequence ID" value="BBO79520.1"/>
    <property type="molecule type" value="Genomic_DNA"/>
</dbReference>
<sequence length="194" mass="22836">MATEVELSLYSKNNKFTIEDIKSHQNIIRKRIETDLNLGKTPKEINQWLLNESLNIISAHPFLTYQFFVINILEKLKGPMPWWVYQKKMPADSLVSKIIPKLILFYALFTKVSLFLVLVFGIIVLILSRFKLNNAKKVSYYNYLALLLIFLYFSILSGFTFWTGPRIIFPAHFALISMFFIGIFNIWDTFHLKR</sequence>
<feature type="transmembrane region" description="Helical" evidence="1">
    <location>
        <begin position="167"/>
        <end position="187"/>
    </location>
</feature>
<gene>
    <name evidence="2" type="ORF">DSCO28_00860</name>
</gene>
<proteinExistence type="predicted"/>
<name>A0A5K7ZM49_9BACT</name>
<evidence type="ECO:0000313" key="3">
    <source>
        <dbReference type="Proteomes" id="UP000425960"/>
    </source>
</evidence>
<dbReference type="KEGG" id="dov:DSCO28_00860"/>
<feature type="transmembrane region" description="Helical" evidence="1">
    <location>
        <begin position="140"/>
        <end position="161"/>
    </location>
</feature>